<gene>
    <name evidence="2" type="ORF">S03H2_06655</name>
</gene>
<feature type="non-terminal residue" evidence="2">
    <location>
        <position position="1"/>
    </location>
</feature>
<dbReference type="InterPro" id="IPR043734">
    <property type="entry name" value="DUF5678"/>
</dbReference>
<dbReference type="EMBL" id="BARU01002951">
    <property type="protein sequence ID" value="GAH19381.1"/>
    <property type="molecule type" value="Genomic_DNA"/>
</dbReference>
<evidence type="ECO:0000259" key="1">
    <source>
        <dbReference type="Pfam" id="PF18929"/>
    </source>
</evidence>
<comment type="caution">
    <text evidence="2">The sequence shown here is derived from an EMBL/GenBank/DDBJ whole genome shotgun (WGS) entry which is preliminary data.</text>
</comment>
<feature type="domain" description="DUF5678" evidence="1">
    <location>
        <begin position="1"/>
        <end position="30"/>
    </location>
</feature>
<dbReference type="AlphaFoldDB" id="X1DEY3"/>
<protein>
    <recommendedName>
        <fullName evidence="1">DUF5678 domain-containing protein</fullName>
    </recommendedName>
</protein>
<sequence>VAKGKDIESMLNKVKRKYPKETPFVAKVPDERMLIL</sequence>
<evidence type="ECO:0000313" key="2">
    <source>
        <dbReference type="EMBL" id="GAH19381.1"/>
    </source>
</evidence>
<organism evidence="2">
    <name type="scientific">marine sediment metagenome</name>
    <dbReference type="NCBI Taxonomy" id="412755"/>
    <lineage>
        <taxon>unclassified sequences</taxon>
        <taxon>metagenomes</taxon>
        <taxon>ecological metagenomes</taxon>
    </lineage>
</organism>
<dbReference type="Pfam" id="PF18929">
    <property type="entry name" value="DUF5678"/>
    <property type="match status" value="1"/>
</dbReference>
<accession>X1DEY3</accession>
<reference evidence="2" key="1">
    <citation type="journal article" date="2014" name="Front. Microbiol.">
        <title>High frequency of phylogenetically diverse reductive dehalogenase-homologous genes in deep subseafloor sedimentary metagenomes.</title>
        <authorList>
            <person name="Kawai M."/>
            <person name="Futagami T."/>
            <person name="Toyoda A."/>
            <person name="Takaki Y."/>
            <person name="Nishi S."/>
            <person name="Hori S."/>
            <person name="Arai W."/>
            <person name="Tsubouchi T."/>
            <person name="Morono Y."/>
            <person name="Uchiyama I."/>
            <person name="Ito T."/>
            <person name="Fujiyama A."/>
            <person name="Inagaki F."/>
            <person name="Takami H."/>
        </authorList>
    </citation>
    <scope>NUCLEOTIDE SEQUENCE</scope>
    <source>
        <strain evidence="2">Expedition CK06-06</strain>
    </source>
</reference>
<proteinExistence type="predicted"/>
<name>X1DEY3_9ZZZZ</name>